<proteinExistence type="predicted"/>
<accession>A0A0G1PLD4</accession>
<protein>
    <recommendedName>
        <fullName evidence="4">Prepilin-type N-terminal cleavage/methylation domain-containing protein</fullName>
    </recommendedName>
</protein>
<dbReference type="AlphaFoldDB" id="A0A0G1PLD4"/>
<dbReference type="Proteomes" id="UP000034794">
    <property type="component" value="Unassembled WGS sequence"/>
</dbReference>
<comment type="caution">
    <text evidence="2">The sequence shown here is derived from an EMBL/GenBank/DDBJ whole genome shotgun (WGS) entry which is preliminary data.</text>
</comment>
<evidence type="ECO:0000256" key="1">
    <source>
        <dbReference type="SAM" id="Phobius"/>
    </source>
</evidence>
<keyword evidence="1" id="KW-0472">Membrane</keyword>
<reference evidence="2 3" key="1">
    <citation type="journal article" date="2015" name="Nature">
        <title>rRNA introns, odd ribosomes, and small enigmatic genomes across a large radiation of phyla.</title>
        <authorList>
            <person name="Brown C.T."/>
            <person name="Hug L.A."/>
            <person name="Thomas B.C."/>
            <person name="Sharon I."/>
            <person name="Castelle C.J."/>
            <person name="Singh A."/>
            <person name="Wilkins M.J."/>
            <person name="Williams K.H."/>
            <person name="Banfield J.F."/>
        </authorList>
    </citation>
    <scope>NUCLEOTIDE SEQUENCE [LARGE SCALE GENOMIC DNA]</scope>
</reference>
<organism evidence="2 3">
    <name type="scientific">Candidatus Collierbacteria bacterium GW2011_GWA2_46_26</name>
    <dbReference type="NCBI Taxonomy" id="1618381"/>
    <lineage>
        <taxon>Bacteria</taxon>
        <taxon>Candidatus Collieribacteriota</taxon>
    </lineage>
</organism>
<dbReference type="InterPro" id="IPR012902">
    <property type="entry name" value="N_methyl_site"/>
</dbReference>
<sequence>MKGYTLIEVIISLLLLAIILLGGTALFYQNLRSSGLSDVDLNMNSALRTILSSLEKDIRFDQVVGVGLGNRADCVSAGTDGRTGDTLTVTDLNGLETIYSLEDFMIASTSSETSNKVFISPPDVKINRLNFTWYCQGNVSDKMNIEIDASSTVLGSGVVVNRSVSTEVNLLNSGIN</sequence>
<name>A0A0G1PLD4_9BACT</name>
<evidence type="ECO:0000313" key="2">
    <source>
        <dbReference type="EMBL" id="KKU33517.1"/>
    </source>
</evidence>
<evidence type="ECO:0000313" key="3">
    <source>
        <dbReference type="Proteomes" id="UP000034794"/>
    </source>
</evidence>
<dbReference type="NCBIfam" id="TIGR02532">
    <property type="entry name" value="IV_pilin_GFxxxE"/>
    <property type="match status" value="1"/>
</dbReference>
<dbReference type="Pfam" id="PF07963">
    <property type="entry name" value="N_methyl"/>
    <property type="match status" value="1"/>
</dbReference>
<evidence type="ECO:0008006" key="4">
    <source>
        <dbReference type="Google" id="ProtNLM"/>
    </source>
</evidence>
<keyword evidence="1" id="KW-1133">Transmembrane helix</keyword>
<gene>
    <name evidence="2" type="ORF">UX47_C0003G0040</name>
</gene>
<keyword evidence="1" id="KW-0812">Transmembrane</keyword>
<dbReference type="EMBL" id="LCMI01000003">
    <property type="protein sequence ID" value="KKU33517.1"/>
    <property type="molecule type" value="Genomic_DNA"/>
</dbReference>
<feature type="transmembrane region" description="Helical" evidence="1">
    <location>
        <begin position="6"/>
        <end position="28"/>
    </location>
</feature>